<organism evidence="1 2">
    <name type="scientific">Rhodococcus gordoniae</name>
    <dbReference type="NCBI Taxonomy" id="223392"/>
    <lineage>
        <taxon>Bacteria</taxon>
        <taxon>Bacillati</taxon>
        <taxon>Actinomycetota</taxon>
        <taxon>Actinomycetes</taxon>
        <taxon>Mycobacteriales</taxon>
        <taxon>Nocardiaceae</taxon>
        <taxon>Rhodococcus</taxon>
    </lineage>
</organism>
<dbReference type="AlphaFoldDB" id="A0A379LYV7"/>
<evidence type="ECO:0000313" key="2">
    <source>
        <dbReference type="Proteomes" id="UP000254569"/>
    </source>
</evidence>
<dbReference type="RefSeq" id="WP_147290696.1">
    <property type="nucleotide sequence ID" value="NZ_UGVI01000001.1"/>
</dbReference>
<sequence>MSDIRGSASQWITVSTGRVIKSKLTTVVTSSLDAWEAQINGSDEGPWAQDLSESILKERVGGSIRDLVDHIFGQLPISKTLTNRIISLSLASLRRAAFDRSQSGFVVAGFGSRDYLPRISSAMIGGRIAGVPRIADRSEIAITLDRPGHVDTFAQDEQAWGWVHGITQGVRGRIIEHWMDWVGSTRRRAAADLVGAVPGLKPDQIKKIAEYFETTSQEQFNRFLSDMQEDQEINYVQPMLNSVSMLPKDELGVLAESLVNLTSLKQRVSIDDANTVGGAIDVALISIGDGFIWLNRKHYFNPDLNPTWSLTHSATIRAKINGGEEHGE</sequence>
<dbReference type="EMBL" id="UGVI01000001">
    <property type="protein sequence ID" value="SUE14686.1"/>
    <property type="molecule type" value="Genomic_DNA"/>
</dbReference>
<name>A0A379LYV7_9NOCA</name>
<proteinExistence type="predicted"/>
<evidence type="ECO:0000313" key="1">
    <source>
        <dbReference type="EMBL" id="SUE14686.1"/>
    </source>
</evidence>
<accession>A0A379LYV7</accession>
<gene>
    <name evidence="1" type="ORF">NCTC13296_01536</name>
</gene>
<dbReference type="Proteomes" id="UP000254569">
    <property type="component" value="Unassembled WGS sequence"/>
</dbReference>
<dbReference type="OrthoDB" id="978985at2"/>
<keyword evidence="2" id="KW-1185">Reference proteome</keyword>
<reference evidence="1 2" key="1">
    <citation type="submission" date="2018-06" db="EMBL/GenBank/DDBJ databases">
        <authorList>
            <consortium name="Pathogen Informatics"/>
            <person name="Doyle S."/>
        </authorList>
    </citation>
    <scope>NUCLEOTIDE SEQUENCE [LARGE SCALE GENOMIC DNA]</scope>
    <source>
        <strain evidence="1 2">NCTC13296</strain>
    </source>
</reference>
<protein>
    <submittedName>
        <fullName evidence="1">Uncharacterized protein</fullName>
    </submittedName>
</protein>